<comment type="caution">
    <text evidence="1">The sequence shown here is derived from an EMBL/GenBank/DDBJ whole genome shotgun (WGS) entry which is preliminary data.</text>
</comment>
<dbReference type="AlphaFoldDB" id="A0A4Q2APL5"/>
<protein>
    <submittedName>
        <fullName evidence="1">Uncharacterized protein</fullName>
    </submittedName>
</protein>
<proteinExistence type="predicted"/>
<evidence type="ECO:0000313" key="1">
    <source>
        <dbReference type="EMBL" id="RXV70841.1"/>
    </source>
</evidence>
<sequence length="117" mass="13094">MQTVAQVKKRIDYLLERDHATDAEIEEVYNQAIDTLRAIVSDVHNRYAVDGVVVPANLYGKVTVKDMLLLKQQYDKLPDDLSASEQDRVEYYTAMSQTSPKGLITALVGMALIAVVH</sequence>
<organism evidence="1 2">
    <name type="scientific">Ligilactobacillus murinus</name>
    <dbReference type="NCBI Taxonomy" id="1622"/>
    <lineage>
        <taxon>Bacteria</taxon>
        <taxon>Bacillati</taxon>
        <taxon>Bacillota</taxon>
        <taxon>Bacilli</taxon>
        <taxon>Lactobacillales</taxon>
        <taxon>Lactobacillaceae</taxon>
        <taxon>Ligilactobacillus</taxon>
    </lineage>
</organism>
<feature type="non-terminal residue" evidence="1">
    <location>
        <position position="117"/>
    </location>
</feature>
<accession>A0A4Q2APL5</accession>
<dbReference type="EMBL" id="QZFR01000048">
    <property type="protein sequence ID" value="RXV70841.1"/>
    <property type="molecule type" value="Genomic_DNA"/>
</dbReference>
<gene>
    <name evidence="1" type="ORF">D6C19_06940</name>
</gene>
<dbReference type="Proteomes" id="UP000289316">
    <property type="component" value="Unassembled WGS sequence"/>
</dbReference>
<reference evidence="1 2" key="1">
    <citation type="submission" date="2018-09" db="EMBL/GenBank/DDBJ databases">
        <title>Murine metabolic-syndrome-specific gut microbial biobank.</title>
        <authorList>
            <person name="Liu C."/>
        </authorList>
    </citation>
    <scope>NUCLEOTIDE SEQUENCE [LARGE SCALE GENOMIC DNA]</scope>
    <source>
        <strain evidence="1 2">C-30</strain>
    </source>
</reference>
<name>A0A4Q2APL5_9LACO</name>
<evidence type="ECO:0000313" key="2">
    <source>
        <dbReference type="Proteomes" id="UP000289316"/>
    </source>
</evidence>
<dbReference type="RefSeq" id="WP_164978891.1">
    <property type="nucleotide sequence ID" value="NZ_QZFR01000048.1"/>
</dbReference>